<feature type="region of interest" description="Disordered" evidence="1">
    <location>
        <begin position="1"/>
        <end position="21"/>
    </location>
</feature>
<gene>
    <name evidence="2" type="ORF">WR25_00791</name>
</gene>
<evidence type="ECO:0000313" key="2">
    <source>
        <dbReference type="EMBL" id="PAV73612.1"/>
    </source>
</evidence>
<dbReference type="Proteomes" id="UP000218231">
    <property type="component" value="Unassembled WGS sequence"/>
</dbReference>
<comment type="caution">
    <text evidence="2">The sequence shown here is derived from an EMBL/GenBank/DDBJ whole genome shotgun (WGS) entry which is preliminary data.</text>
</comment>
<feature type="compositionally biased region" description="Basic and acidic residues" evidence="1">
    <location>
        <begin position="165"/>
        <end position="178"/>
    </location>
</feature>
<dbReference type="EMBL" id="LIAE01008565">
    <property type="protein sequence ID" value="PAV73612.1"/>
    <property type="molecule type" value="Genomic_DNA"/>
</dbReference>
<evidence type="ECO:0000256" key="1">
    <source>
        <dbReference type="SAM" id="MobiDB-lite"/>
    </source>
</evidence>
<name>A0A2A2KIC3_9BILA</name>
<organism evidence="2 3">
    <name type="scientific">Diploscapter pachys</name>
    <dbReference type="NCBI Taxonomy" id="2018661"/>
    <lineage>
        <taxon>Eukaryota</taxon>
        <taxon>Metazoa</taxon>
        <taxon>Ecdysozoa</taxon>
        <taxon>Nematoda</taxon>
        <taxon>Chromadorea</taxon>
        <taxon>Rhabditida</taxon>
        <taxon>Rhabditina</taxon>
        <taxon>Rhabditomorpha</taxon>
        <taxon>Rhabditoidea</taxon>
        <taxon>Rhabditidae</taxon>
        <taxon>Diploscapter</taxon>
    </lineage>
</organism>
<evidence type="ECO:0000313" key="3">
    <source>
        <dbReference type="Proteomes" id="UP000218231"/>
    </source>
</evidence>
<proteinExistence type="predicted"/>
<feature type="region of interest" description="Disordered" evidence="1">
    <location>
        <begin position="95"/>
        <end position="202"/>
    </location>
</feature>
<feature type="compositionally biased region" description="Polar residues" evidence="1">
    <location>
        <begin position="179"/>
        <end position="189"/>
    </location>
</feature>
<protein>
    <submittedName>
        <fullName evidence="2">Uncharacterized protein</fullName>
    </submittedName>
</protein>
<feature type="region of interest" description="Disordered" evidence="1">
    <location>
        <begin position="69"/>
        <end position="88"/>
    </location>
</feature>
<reference evidence="2 3" key="1">
    <citation type="journal article" date="2017" name="Curr. Biol.">
        <title>Genome architecture and evolution of a unichromosomal asexual nematode.</title>
        <authorList>
            <person name="Fradin H."/>
            <person name="Zegar C."/>
            <person name="Gutwein M."/>
            <person name="Lucas J."/>
            <person name="Kovtun M."/>
            <person name="Corcoran D."/>
            <person name="Baugh L.R."/>
            <person name="Kiontke K."/>
            <person name="Gunsalus K."/>
            <person name="Fitch D.H."/>
            <person name="Piano F."/>
        </authorList>
    </citation>
    <scope>NUCLEOTIDE SEQUENCE [LARGE SCALE GENOMIC DNA]</scope>
    <source>
        <strain evidence="2">PF1309</strain>
    </source>
</reference>
<accession>A0A2A2KIC3</accession>
<sequence>MKVKIEEERAQRKKAVEEEQKKQKAIIEEMKVKIEEEKKEAAAKMAKRRAERANLFQFASIKEKEVIEKNQDEVAPESHYSRTSVTPGLVTLNISDEVVPNSEDEEEVVPNSEDEEEVPQLRPRSITPTALTEVFDISGRPASRGTKRVGSSTDGRPGTPTPKISRPEDQPERDREDPQLSSRSISRAANPSGDYCSGDEVEEMEIEQPYHAASRGSMTNLVNFNEDMNSATKFVQRLDQPLNEENHIIFRGKIPENSRGQRYFIANSKPLTWGGT</sequence>
<keyword evidence="3" id="KW-1185">Reference proteome</keyword>
<dbReference type="AlphaFoldDB" id="A0A2A2KIC3"/>
<feature type="compositionally biased region" description="Acidic residues" evidence="1">
    <location>
        <begin position="102"/>
        <end position="118"/>
    </location>
</feature>